<evidence type="ECO:0000313" key="1">
    <source>
        <dbReference type="EMBL" id="GAG76524.1"/>
    </source>
</evidence>
<accession>X1A420</accession>
<sequence>CINILGYWSDTTDTYEFSYQDDTDVALEAIPAAILVPLVANVPVVANMFGRAAADNRAIEVDTAGGAGVEVIYILYEYWYET</sequence>
<name>X1A420_9ZZZZ</name>
<dbReference type="EMBL" id="BART01018646">
    <property type="protein sequence ID" value="GAG76524.1"/>
    <property type="molecule type" value="Genomic_DNA"/>
</dbReference>
<dbReference type="AlphaFoldDB" id="X1A420"/>
<proteinExistence type="predicted"/>
<feature type="non-terminal residue" evidence="1">
    <location>
        <position position="1"/>
    </location>
</feature>
<reference evidence="1" key="1">
    <citation type="journal article" date="2014" name="Front. Microbiol.">
        <title>High frequency of phylogenetically diverse reductive dehalogenase-homologous genes in deep subseafloor sedimentary metagenomes.</title>
        <authorList>
            <person name="Kawai M."/>
            <person name="Futagami T."/>
            <person name="Toyoda A."/>
            <person name="Takaki Y."/>
            <person name="Nishi S."/>
            <person name="Hori S."/>
            <person name="Arai W."/>
            <person name="Tsubouchi T."/>
            <person name="Morono Y."/>
            <person name="Uchiyama I."/>
            <person name="Ito T."/>
            <person name="Fujiyama A."/>
            <person name="Inagaki F."/>
            <person name="Takami H."/>
        </authorList>
    </citation>
    <scope>NUCLEOTIDE SEQUENCE</scope>
    <source>
        <strain evidence="1">Expedition CK06-06</strain>
    </source>
</reference>
<organism evidence="1">
    <name type="scientific">marine sediment metagenome</name>
    <dbReference type="NCBI Taxonomy" id="412755"/>
    <lineage>
        <taxon>unclassified sequences</taxon>
        <taxon>metagenomes</taxon>
        <taxon>ecological metagenomes</taxon>
    </lineage>
</organism>
<comment type="caution">
    <text evidence="1">The sequence shown here is derived from an EMBL/GenBank/DDBJ whole genome shotgun (WGS) entry which is preliminary data.</text>
</comment>
<protein>
    <submittedName>
        <fullName evidence="1">Uncharacterized protein</fullName>
    </submittedName>
</protein>
<gene>
    <name evidence="1" type="ORF">S01H4_35137</name>
</gene>